<comment type="caution">
    <text evidence="1">The sequence shown here is derived from an EMBL/GenBank/DDBJ whole genome shotgun (WGS) entry which is preliminary data.</text>
</comment>
<protein>
    <submittedName>
        <fullName evidence="1">Putative metal-dependent hydrolase</fullName>
    </submittedName>
</protein>
<proteinExistence type="predicted"/>
<dbReference type="Pfam" id="PF10118">
    <property type="entry name" value="Metal_hydrol"/>
    <property type="match status" value="1"/>
</dbReference>
<dbReference type="PIRSF" id="PIRSF007580">
    <property type="entry name" value="UCP07580"/>
    <property type="match status" value="1"/>
</dbReference>
<evidence type="ECO:0000313" key="1">
    <source>
        <dbReference type="EMBL" id="TDZ79429.1"/>
    </source>
</evidence>
<dbReference type="EMBL" id="PECH01000008">
    <property type="protein sequence ID" value="TDZ79429.1"/>
    <property type="molecule type" value="Genomic_DNA"/>
</dbReference>
<dbReference type="AlphaFoldDB" id="A0A4R8RYT4"/>
<name>A0A4R8RYT4_9MYCO</name>
<organism evidence="1 2">
    <name type="scientific">Mycobacteroides salmoniphilum</name>
    <dbReference type="NCBI Taxonomy" id="404941"/>
    <lineage>
        <taxon>Bacteria</taxon>
        <taxon>Bacillati</taxon>
        <taxon>Actinomycetota</taxon>
        <taxon>Actinomycetes</taxon>
        <taxon>Mycobacteriales</taxon>
        <taxon>Mycobacteriaceae</taxon>
        <taxon>Mycobacteroides</taxon>
    </lineage>
</organism>
<dbReference type="InterPro" id="IPR016516">
    <property type="entry name" value="UCP07580"/>
</dbReference>
<dbReference type="PANTHER" id="PTHR39456">
    <property type="entry name" value="METAL-DEPENDENT HYDROLASE"/>
    <property type="match status" value="1"/>
</dbReference>
<keyword evidence="1" id="KW-0378">Hydrolase</keyword>
<evidence type="ECO:0000313" key="2">
    <source>
        <dbReference type="Proteomes" id="UP000295117"/>
    </source>
</evidence>
<dbReference type="InterPro" id="IPR009078">
    <property type="entry name" value="Ferritin-like_SF"/>
</dbReference>
<accession>A0A4R8RYT4</accession>
<reference evidence="1 2" key="1">
    <citation type="journal article" date="2019" name="Sci. Rep.">
        <title>Extended insight into the Mycobacterium chelonae-abscessus complex through whole genome sequencing of Mycobacterium salmoniphilum outbreak and Mycobacterium salmoniphilum-like strains.</title>
        <authorList>
            <person name="Behra P.R.K."/>
            <person name="Das S."/>
            <person name="Pettersson B.M.F."/>
            <person name="Shirreff L."/>
            <person name="DuCote T."/>
            <person name="Jacobsson K.G."/>
            <person name="Ennis D.G."/>
            <person name="Kirsebom L.A."/>
        </authorList>
    </citation>
    <scope>NUCLEOTIDE SEQUENCE [LARGE SCALE GENOMIC DNA]</scope>
    <source>
        <strain evidence="1 2">DE 4585</strain>
    </source>
</reference>
<dbReference type="PANTHER" id="PTHR39456:SF1">
    <property type="entry name" value="METAL-DEPENDENT HYDROLASE"/>
    <property type="match status" value="1"/>
</dbReference>
<sequence length="272" mass="30974">MQRHFINDDIAFSHLVAVLSAVFPGGEEMFVRSVRRFAGLITTPDLKKRVAGFIGQESVHGQQHRGLNDKLVELGYRVDIAEERFARLEKLEGYLDTKFPEQSQLRLLKLAMLSGTAAAEHFTAVLGERLLTRPDVRALMTDPEVRNLLNWHAFEELEHKSVAFDVYRAVGGPEWLRIATMRGMGAIAVPAFTLGTWVSIALSDPEGRRQPLRVLRETVRLLRGPFIKDLRAAGKPYLRRGFHPDDIDTNDTLEYWRDELFGDQGQLLDRLR</sequence>
<dbReference type="GO" id="GO:0016787">
    <property type="term" value="F:hydrolase activity"/>
    <property type="evidence" value="ECO:0007669"/>
    <property type="project" value="UniProtKB-KW"/>
</dbReference>
<dbReference type="SUPFAM" id="SSF47240">
    <property type="entry name" value="Ferritin-like"/>
    <property type="match status" value="1"/>
</dbReference>
<dbReference type="Proteomes" id="UP000295117">
    <property type="component" value="Unassembled WGS sequence"/>
</dbReference>
<gene>
    <name evidence="1" type="ORF">DE4585_03173</name>
</gene>